<dbReference type="Gene3D" id="3.20.20.140">
    <property type="entry name" value="Metal-dependent hydrolases"/>
    <property type="match status" value="1"/>
</dbReference>
<evidence type="ECO:0000313" key="3">
    <source>
        <dbReference type="Proteomes" id="UP000582231"/>
    </source>
</evidence>
<protein>
    <recommendedName>
        <fullName evidence="1">Amidohydrolase-related domain-containing protein</fullName>
    </recommendedName>
</protein>
<comment type="caution">
    <text evidence="2">The sequence shown here is derived from an EMBL/GenBank/DDBJ whole genome shotgun (WGS) entry which is preliminary data.</text>
</comment>
<dbReference type="Pfam" id="PF04909">
    <property type="entry name" value="Amidohydro_2"/>
    <property type="match status" value="1"/>
</dbReference>
<accession>A0A852RNC5</accession>
<dbReference type="AlphaFoldDB" id="A0A852RNC5"/>
<reference evidence="2 3" key="1">
    <citation type="submission" date="2020-07" db="EMBL/GenBank/DDBJ databases">
        <title>Sequencing the genomes of 1000 actinobacteria strains.</title>
        <authorList>
            <person name="Klenk H.-P."/>
        </authorList>
    </citation>
    <scope>NUCLEOTIDE SEQUENCE [LARGE SCALE GENOMIC DNA]</scope>
    <source>
        <strain evidence="2 3">DSM 19082</strain>
    </source>
</reference>
<evidence type="ECO:0000259" key="1">
    <source>
        <dbReference type="Pfam" id="PF04909"/>
    </source>
</evidence>
<sequence length="376" mass="41469">MTIQLAEYVSHLGLIDHHCHGVTSANLSSGQFEALATESSWRSPFGGSNFDTPFGVAVRALCAPELGLEAHCTGEQYMERRIALGPDAVNQTLLRGTGIERYVVETGVGAHMLGPKEVADAAGAEFGEIDRLEALAEDELALAENGEDFVARVVERIGASAARSLGFKSIVAYRCGLDFDPDQPTRDEVRDAADRLLRARTSEEPVRLEDPVVIRFLIWEAVRHGCPLQFHVGYGDSDIDLHRCDPSKMTEFIRRTVDTGASIMLLHCYPFQREAAFLAQVYPHVYLDTGAAVNYTGFGSHAIIRESLELAPFNKVMFSTDAYGLPELYYCGSHLWRRGVARVFGDWVADDEMSLDDAKRYLDMIAVGNAAKVYGR</sequence>
<name>A0A852RNC5_9ACTN</name>
<dbReference type="PANTHER" id="PTHR43383:SF2">
    <property type="entry name" value="AMIDOHYDROLASE 2 FAMILY PROTEIN"/>
    <property type="match status" value="1"/>
</dbReference>
<dbReference type="InterPro" id="IPR032466">
    <property type="entry name" value="Metal_Hydrolase"/>
</dbReference>
<dbReference type="Proteomes" id="UP000582231">
    <property type="component" value="Unassembled WGS sequence"/>
</dbReference>
<dbReference type="EMBL" id="JACCBF010000001">
    <property type="protein sequence ID" value="NYD32505.1"/>
    <property type="molecule type" value="Genomic_DNA"/>
</dbReference>
<proteinExistence type="predicted"/>
<feature type="domain" description="Amidohydrolase-related" evidence="1">
    <location>
        <begin position="194"/>
        <end position="376"/>
    </location>
</feature>
<dbReference type="PANTHER" id="PTHR43383">
    <property type="entry name" value="NODULIN 6"/>
    <property type="match status" value="1"/>
</dbReference>
<dbReference type="SUPFAM" id="SSF51556">
    <property type="entry name" value="Metallo-dependent hydrolases"/>
    <property type="match status" value="1"/>
</dbReference>
<keyword evidence="3" id="KW-1185">Reference proteome</keyword>
<organism evidence="2 3">
    <name type="scientific">Nocardioides kongjuensis</name>
    <dbReference type="NCBI Taxonomy" id="349522"/>
    <lineage>
        <taxon>Bacteria</taxon>
        <taxon>Bacillati</taxon>
        <taxon>Actinomycetota</taxon>
        <taxon>Actinomycetes</taxon>
        <taxon>Propionibacteriales</taxon>
        <taxon>Nocardioidaceae</taxon>
        <taxon>Nocardioides</taxon>
    </lineage>
</organism>
<gene>
    <name evidence="2" type="ORF">BJ958_004051</name>
</gene>
<dbReference type="RefSeq" id="WP_343052754.1">
    <property type="nucleotide sequence ID" value="NZ_BAABEF010000001.1"/>
</dbReference>
<dbReference type="InterPro" id="IPR006680">
    <property type="entry name" value="Amidohydro-rel"/>
</dbReference>
<dbReference type="GO" id="GO:0016787">
    <property type="term" value="F:hydrolase activity"/>
    <property type="evidence" value="ECO:0007669"/>
    <property type="project" value="InterPro"/>
</dbReference>
<evidence type="ECO:0000313" key="2">
    <source>
        <dbReference type="EMBL" id="NYD32505.1"/>
    </source>
</evidence>